<proteinExistence type="predicted"/>
<dbReference type="Proteomes" id="UP001341840">
    <property type="component" value="Unassembled WGS sequence"/>
</dbReference>
<gene>
    <name evidence="2" type="primary">TPS9_1</name>
    <name evidence="2" type="ORF">PIB30_000807</name>
</gene>
<organism evidence="2 3">
    <name type="scientific">Stylosanthes scabra</name>
    <dbReference type="NCBI Taxonomy" id="79078"/>
    <lineage>
        <taxon>Eukaryota</taxon>
        <taxon>Viridiplantae</taxon>
        <taxon>Streptophyta</taxon>
        <taxon>Embryophyta</taxon>
        <taxon>Tracheophyta</taxon>
        <taxon>Spermatophyta</taxon>
        <taxon>Magnoliopsida</taxon>
        <taxon>eudicotyledons</taxon>
        <taxon>Gunneridae</taxon>
        <taxon>Pentapetalae</taxon>
        <taxon>rosids</taxon>
        <taxon>fabids</taxon>
        <taxon>Fabales</taxon>
        <taxon>Fabaceae</taxon>
        <taxon>Papilionoideae</taxon>
        <taxon>50 kb inversion clade</taxon>
        <taxon>dalbergioids sensu lato</taxon>
        <taxon>Dalbergieae</taxon>
        <taxon>Pterocarpus clade</taxon>
        <taxon>Stylosanthes</taxon>
    </lineage>
</organism>
<sequence>MVARSCINLLELVSGEVLNFPRTRRALRRVMTVPGTQSDVDGKQRDDDDDDNLNDFSSECHHKIIIVANFLPINAEKDKESGRWCYTYDEGSILLQLKDSVSSDTDVVFVGSMKADIDASEQDNVSVQLLEEFNCVPTFIPSDLHKQFYDGFCKQHLWPIFHYMLPMYPEFCNRFDRSLWQAYVSANKIFADKVMEVINPEHDYVWVHDYHLMVLPTFLRKHYNKIKLGYFLHSPFPSSEIYRTIPVRDEILKALLNADLIGFHTFDYAAIFYRAAAEFSA</sequence>
<dbReference type="SUPFAM" id="SSF53756">
    <property type="entry name" value="UDP-Glycosyltransferase/glycogen phosphorylase"/>
    <property type="match status" value="1"/>
</dbReference>
<evidence type="ECO:0000313" key="3">
    <source>
        <dbReference type="Proteomes" id="UP001341840"/>
    </source>
</evidence>
<reference evidence="2 3" key="1">
    <citation type="journal article" date="2023" name="Plants (Basel)">
        <title>Bridging the Gap: Combining Genomics and Transcriptomics Approaches to Understand Stylosanthes scabra, an Orphan Legume from the Brazilian Caatinga.</title>
        <authorList>
            <person name="Ferreira-Neto J.R.C."/>
            <person name="da Silva M.D."/>
            <person name="Binneck E."/>
            <person name="de Melo N.F."/>
            <person name="da Silva R.H."/>
            <person name="de Melo A.L.T.M."/>
            <person name="Pandolfi V."/>
            <person name="Bustamante F.O."/>
            <person name="Brasileiro-Vidal A.C."/>
            <person name="Benko-Iseppon A.M."/>
        </authorList>
    </citation>
    <scope>NUCLEOTIDE SEQUENCE [LARGE SCALE GENOMIC DNA]</scope>
    <source>
        <tissue evidence="2">Leaves</tissue>
    </source>
</reference>
<evidence type="ECO:0000256" key="1">
    <source>
        <dbReference type="SAM" id="MobiDB-lite"/>
    </source>
</evidence>
<comment type="caution">
    <text evidence="2">The sequence shown here is derived from an EMBL/GenBank/DDBJ whole genome shotgun (WGS) entry which is preliminary data.</text>
</comment>
<keyword evidence="3" id="KW-1185">Reference proteome</keyword>
<evidence type="ECO:0000313" key="2">
    <source>
        <dbReference type="EMBL" id="MED6106021.1"/>
    </source>
</evidence>
<dbReference type="Gene3D" id="3.40.50.2000">
    <property type="entry name" value="Glycogen Phosphorylase B"/>
    <property type="match status" value="1"/>
</dbReference>
<dbReference type="PANTHER" id="PTHR10788:SF55">
    <property type="entry name" value="ALPHA,ALPHA-TREHALOSE-PHOSPHATE SYNTHASE [UDP-FORMING] 10-RELATED"/>
    <property type="match status" value="1"/>
</dbReference>
<dbReference type="PANTHER" id="PTHR10788">
    <property type="entry name" value="TREHALOSE-6-PHOSPHATE SYNTHASE"/>
    <property type="match status" value="1"/>
</dbReference>
<protein>
    <submittedName>
        <fullName evidence="2">Alpha,alpha-trehalose-phosphate synthase [UDP-forming] 9</fullName>
    </submittedName>
</protein>
<dbReference type="Pfam" id="PF00982">
    <property type="entry name" value="Glyco_transf_20"/>
    <property type="match status" value="1"/>
</dbReference>
<name>A0ABU6Q2A5_9FABA</name>
<feature type="region of interest" description="Disordered" evidence="1">
    <location>
        <begin position="33"/>
        <end position="52"/>
    </location>
</feature>
<dbReference type="InterPro" id="IPR001830">
    <property type="entry name" value="Glyco_trans_20"/>
</dbReference>
<dbReference type="EMBL" id="JASCZI010000002">
    <property type="protein sequence ID" value="MED6106021.1"/>
    <property type="molecule type" value="Genomic_DNA"/>
</dbReference>
<accession>A0ABU6Q2A5</accession>